<dbReference type="PANTHER" id="PTHR14324:SF3">
    <property type="entry name" value="CONDENSIN-2 COMPLEX SUBUNIT H2"/>
    <property type="match status" value="1"/>
</dbReference>
<gene>
    <name evidence="2" type="primary">Cnig_chr_III.g11516</name>
    <name evidence="2" type="ORF">B9Z55_011516</name>
</gene>
<dbReference type="GO" id="GO:0051306">
    <property type="term" value="P:mitotic sister chromatid separation"/>
    <property type="evidence" value="ECO:0007669"/>
    <property type="project" value="TreeGrafter"/>
</dbReference>
<dbReference type="GO" id="GO:0010032">
    <property type="term" value="P:meiotic chromosome condensation"/>
    <property type="evidence" value="ECO:0007669"/>
    <property type="project" value="TreeGrafter"/>
</dbReference>
<comment type="caution">
    <text evidence="2">The sequence shown here is derived from an EMBL/GenBank/DDBJ whole genome shotgun (WGS) entry which is preliminary data.</text>
</comment>
<accession>A0A2G5UKJ2</accession>
<dbReference type="STRING" id="1611254.A0A2G5UKJ2"/>
<dbReference type="Pfam" id="PF06278">
    <property type="entry name" value="CNDH2_N"/>
    <property type="match status" value="1"/>
</dbReference>
<dbReference type="GO" id="GO:0003682">
    <property type="term" value="F:chromatin binding"/>
    <property type="evidence" value="ECO:0007669"/>
    <property type="project" value="TreeGrafter"/>
</dbReference>
<dbReference type="Proteomes" id="UP000230233">
    <property type="component" value="Chromosome III"/>
</dbReference>
<reference evidence="3" key="1">
    <citation type="submission" date="2017-10" db="EMBL/GenBank/DDBJ databases">
        <title>Rapid genome shrinkage in a self-fertile nematode reveals novel sperm competition proteins.</title>
        <authorList>
            <person name="Yin D."/>
            <person name="Schwarz E.M."/>
            <person name="Thomas C.G."/>
            <person name="Felde R.L."/>
            <person name="Korf I.F."/>
            <person name="Cutter A.D."/>
            <person name="Schartner C.M."/>
            <person name="Ralston E.J."/>
            <person name="Meyer B.J."/>
            <person name="Haag E.S."/>
        </authorList>
    </citation>
    <scope>NUCLEOTIDE SEQUENCE [LARGE SCALE GENOMIC DNA]</scope>
    <source>
        <strain evidence="3">JU1422</strain>
    </source>
</reference>
<proteinExistence type="predicted"/>
<dbReference type="GO" id="GO:0000796">
    <property type="term" value="C:condensin complex"/>
    <property type="evidence" value="ECO:0007669"/>
    <property type="project" value="TreeGrafter"/>
</dbReference>
<evidence type="ECO:0000313" key="2">
    <source>
        <dbReference type="EMBL" id="PIC40029.1"/>
    </source>
</evidence>
<dbReference type="InterPro" id="IPR031739">
    <property type="entry name" value="Ncaph2"/>
</dbReference>
<feature type="domain" description="Condensin II complex subunit H2 N-terminal" evidence="1">
    <location>
        <begin position="13"/>
        <end position="113"/>
    </location>
</feature>
<protein>
    <recommendedName>
        <fullName evidence="1">Condensin II complex subunit H2 N-terminal domain-containing protein</fullName>
    </recommendedName>
</protein>
<keyword evidence="3" id="KW-1185">Reference proteome</keyword>
<dbReference type="InterPro" id="IPR009378">
    <property type="entry name" value="H2_N"/>
</dbReference>
<evidence type="ECO:0000313" key="3">
    <source>
        <dbReference type="Proteomes" id="UP000230233"/>
    </source>
</evidence>
<dbReference type="EMBL" id="PDUG01000003">
    <property type="protein sequence ID" value="PIC40029.1"/>
    <property type="molecule type" value="Genomic_DNA"/>
</dbReference>
<name>A0A2G5UKJ2_9PELO</name>
<evidence type="ECO:0000259" key="1">
    <source>
        <dbReference type="Pfam" id="PF06278"/>
    </source>
</evidence>
<sequence>MSKTPAPDTDRNKYAWLVHPAKDLVENFSIDVLKALSGYLEQIQRESDAQDGVQDDGAATVFQFFDFQQACRILTGSAGVYAKKVDHVLELTLSVMDLMENKESGSAESGGRRGRGARRVVNLGSTNYDLVDIRKIKQEALQNYDKAVKEIRQISLNISFLGVFTHNCLFFHDFFAGSNGFKLLFCRTSEYACFSSEYL</sequence>
<dbReference type="GO" id="GO:0005634">
    <property type="term" value="C:nucleus"/>
    <property type="evidence" value="ECO:0007669"/>
    <property type="project" value="TreeGrafter"/>
</dbReference>
<dbReference type="PANTHER" id="PTHR14324">
    <property type="entry name" value="CONDENSIN-2 COMPLEX SUBUNIT H2"/>
    <property type="match status" value="1"/>
</dbReference>
<organism evidence="2 3">
    <name type="scientific">Caenorhabditis nigoni</name>
    <dbReference type="NCBI Taxonomy" id="1611254"/>
    <lineage>
        <taxon>Eukaryota</taxon>
        <taxon>Metazoa</taxon>
        <taxon>Ecdysozoa</taxon>
        <taxon>Nematoda</taxon>
        <taxon>Chromadorea</taxon>
        <taxon>Rhabditida</taxon>
        <taxon>Rhabditina</taxon>
        <taxon>Rhabditomorpha</taxon>
        <taxon>Rhabditoidea</taxon>
        <taxon>Rhabditidae</taxon>
        <taxon>Peloderinae</taxon>
        <taxon>Caenorhabditis</taxon>
    </lineage>
</organism>
<dbReference type="AlphaFoldDB" id="A0A2G5UKJ2"/>